<proteinExistence type="predicted"/>
<dbReference type="EMBL" id="MWQN01000001">
    <property type="protein sequence ID" value="OPC84706.1"/>
    <property type="molecule type" value="Genomic_DNA"/>
</dbReference>
<dbReference type="RefSeq" id="WP_078979005.1">
    <property type="nucleotide sequence ID" value="NZ_MWQN01000001.1"/>
</dbReference>
<reference evidence="1 2" key="1">
    <citation type="submission" date="2017-03" db="EMBL/GenBank/DDBJ databases">
        <title>Draft genome sequence of Streptomyces scabrisporus NF3, endophyte isolated from Amphipterygium adstringens.</title>
        <authorList>
            <person name="Vazquez M."/>
            <person name="Ceapa C.D."/>
            <person name="Rodriguez Luna D."/>
            <person name="Sanchez Esquivel S."/>
        </authorList>
    </citation>
    <scope>NUCLEOTIDE SEQUENCE [LARGE SCALE GENOMIC DNA]</scope>
    <source>
        <strain evidence="1 2">NF3</strain>
    </source>
</reference>
<name>A0A1T3P6K0_9ACTN</name>
<organism evidence="1 2">
    <name type="scientific">Embleya scabrispora</name>
    <dbReference type="NCBI Taxonomy" id="159449"/>
    <lineage>
        <taxon>Bacteria</taxon>
        <taxon>Bacillati</taxon>
        <taxon>Actinomycetota</taxon>
        <taxon>Actinomycetes</taxon>
        <taxon>Kitasatosporales</taxon>
        <taxon>Streptomycetaceae</taxon>
        <taxon>Embleya</taxon>
    </lineage>
</organism>
<protein>
    <submittedName>
        <fullName evidence="1">Uncharacterized protein</fullName>
    </submittedName>
</protein>
<dbReference type="OrthoDB" id="291011at2"/>
<dbReference type="STRING" id="159449.B4N89_30690"/>
<comment type="caution">
    <text evidence="1">The sequence shown here is derived from an EMBL/GenBank/DDBJ whole genome shotgun (WGS) entry which is preliminary data.</text>
</comment>
<sequence>MKVTVADHATAEKAGVDGALITVRRTDTTTAPGKVTVGIDYTGFRNAFGADWSTRLRLVAMPECALTTPDIAACRVKTPVTGARNDRTKNRVLADVDLAPAPVPAAPNAKTASVPAGGAMILATTADASGPSGDYKATSLSPSGSWSVGDNSGSMNWSYGIAVPPSIGGTTPTVNLAYNSGGVDGRTTSTNNQASWIGEGWEYSPGFVERSYQACAKDGKDTSGEKCWSNQNTQTLSLNGKSSTLIQDDTDKSKWRLENDDDSRIELLTGADNGDNDGEHWRLTTGDGVQYYFGVGHKPGTTTGPATNATWSAPVYGNDPAEPCYKAAGFDSSWCQQAWRWNLDYVIDARGGMVTYTYSTETNRYTRGAILVGSGTLTEYTRGGTLAKITYGSKKTDTTQPTAQVLFDTAERCLKKDGFDCDPAKMTKANASKWPDVPVDQQCAATGKCENYSPSFWSTRRLTKITTQSLVGSTYQTVDEFALDQDYPDPRTAPPPPCG</sequence>
<dbReference type="AlphaFoldDB" id="A0A1T3P6K0"/>
<keyword evidence="2" id="KW-1185">Reference proteome</keyword>
<evidence type="ECO:0000313" key="1">
    <source>
        <dbReference type="EMBL" id="OPC84706.1"/>
    </source>
</evidence>
<accession>A0A1T3P6K0</accession>
<evidence type="ECO:0000313" key="2">
    <source>
        <dbReference type="Proteomes" id="UP000190037"/>
    </source>
</evidence>
<dbReference type="Proteomes" id="UP000190037">
    <property type="component" value="Unassembled WGS sequence"/>
</dbReference>
<gene>
    <name evidence="1" type="ORF">B4N89_30690</name>
</gene>